<dbReference type="InterPro" id="IPR036942">
    <property type="entry name" value="Beta-barrel_TonB_sf"/>
</dbReference>
<dbReference type="SMART" id="SM00965">
    <property type="entry name" value="STN"/>
    <property type="match status" value="1"/>
</dbReference>
<evidence type="ECO:0000256" key="12">
    <source>
        <dbReference type="ARBA" id="ARBA00023237"/>
    </source>
</evidence>
<evidence type="ECO:0000256" key="2">
    <source>
        <dbReference type="ARBA" id="ARBA00009810"/>
    </source>
</evidence>
<dbReference type="InterPro" id="IPR039426">
    <property type="entry name" value="TonB-dep_rcpt-like"/>
</dbReference>
<dbReference type="InterPro" id="IPR000531">
    <property type="entry name" value="Beta-barrel_TonB"/>
</dbReference>
<dbReference type="RefSeq" id="WP_238707527.1">
    <property type="nucleotide sequence ID" value="NZ_BKBW01000001.1"/>
</dbReference>
<proteinExistence type="inferred from homology"/>
<dbReference type="Gene3D" id="3.55.50.30">
    <property type="match status" value="1"/>
</dbReference>
<feature type="domain" description="Secretin/TonB short N-terminal" evidence="16">
    <location>
        <begin position="87"/>
        <end position="138"/>
    </location>
</feature>
<comment type="subcellular location">
    <subcellularLocation>
        <location evidence="1 13">Cell outer membrane</location>
        <topology evidence="1 13">Multi-pass membrane protein</topology>
    </subcellularLocation>
</comment>
<keyword evidence="7" id="KW-0732">Signal</keyword>
<dbReference type="Pfam" id="PF00593">
    <property type="entry name" value="TonB_dep_Rec_b-barrel"/>
    <property type="match status" value="1"/>
</dbReference>
<dbReference type="PANTHER" id="PTHR30069:SF41">
    <property type="entry name" value="HEME_HEMOPEXIN UTILIZATION PROTEIN C"/>
    <property type="match status" value="1"/>
</dbReference>
<organism evidence="17 18">
    <name type="scientific">Comamonas testosteroni</name>
    <name type="common">Pseudomonas testosteroni</name>
    <dbReference type="NCBI Taxonomy" id="285"/>
    <lineage>
        <taxon>Bacteria</taxon>
        <taxon>Pseudomonadati</taxon>
        <taxon>Pseudomonadota</taxon>
        <taxon>Betaproteobacteria</taxon>
        <taxon>Burkholderiales</taxon>
        <taxon>Comamonadaceae</taxon>
        <taxon>Comamonas</taxon>
    </lineage>
</organism>
<keyword evidence="10 13" id="KW-0472">Membrane</keyword>
<dbReference type="Gene3D" id="2.40.170.20">
    <property type="entry name" value="TonB-dependent receptor, beta-barrel domain"/>
    <property type="match status" value="1"/>
</dbReference>
<keyword evidence="5" id="KW-0406">Ion transport</keyword>
<dbReference type="Pfam" id="PF07660">
    <property type="entry name" value="STN"/>
    <property type="match status" value="1"/>
</dbReference>
<dbReference type="GO" id="GO:0044718">
    <property type="term" value="P:siderophore transmembrane transport"/>
    <property type="evidence" value="ECO:0007669"/>
    <property type="project" value="TreeGrafter"/>
</dbReference>
<dbReference type="PANTHER" id="PTHR30069">
    <property type="entry name" value="TONB-DEPENDENT OUTER MEMBRANE RECEPTOR"/>
    <property type="match status" value="1"/>
</dbReference>
<evidence type="ECO:0000256" key="9">
    <source>
        <dbReference type="ARBA" id="ARBA00023077"/>
    </source>
</evidence>
<evidence type="ECO:0000256" key="15">
    <source>
        <dbReference type="RuleBase" id="RU003357"/>
    </source>
</evidence>
<dbReference type="InterPro" id="IPR012910">
    <property type="entry name" value="Plug_dom"/>
</dbReference>
<dbReference type="GO" id="GO:0009279">
    <property type="term" value="C:cell outer membrane"/>
    <property type="evidence" value="ECO:0007669"/>
    <property type="project" value="UniProtKB-SubCell"/>
</dbReference>
<evidence type="ECO:0000256" key="6">
    <source>
        <dbReference type="ARBA" id="ARBA00022692"/>
    </source>
</evidence>
<protein>
    <recommendedName>
        <fullName evidence="16">Secretin/TonB short N-terminal domain-containing protein</fullName>
    </recommendedName>
</protein>
<keyword evidence="3 13" id="KW-0813">Transport</keyword>
<evidence type="ECO:0000256" key="10">
    <source>
        <dbReference type="ARBA" id="ARBA00023136"/>
    </source>
</evidence>
<dbReference type="PROSITE" id="PS01156">
    <property type="entry name" value="TONB_DEPENDENT_REC_2"/>
    <property type="match status" value="1"/>
</dbReference>
<dbReference type="EMBL" id="BKBW01000001">
    <property type="protein sequence ID" value="GEQ73146.1"/>
    <property type="molecule type" value="Genomic_DNA"/>
</dbReference>
<dbReference type="Pfam" id="PF07715">
    <property type="entry name" value="Plug"/>
    <property type="match status" value="1"/>
</dbReference>
<evidence type="ECO:0000256" key="5">
    <source>
        <dbReference type="ARBA" id="ARBA00022496"/>
    </source>
</evidence>
<dbReference type="Proteomes" id="UP000323105">
    <property type="component" value="Unassembled WGS sequence"/>
</dbReference>
<dbReference type="Gene3D" id="2.170.130.10">
    <property type="entry name" value="TonB-dependent receptor, plug domain"/>
    <property type="match status" value="1"/>
</dbReference>
<dbReference type="InterPro" id="IPR011662">
    <property type="entry name" value="Secretin/TonB_short_N"/>
</dbReference>
<evidence type="ECO:0000256" key="14">
    <source>
        <dbReference type="PROSITE-ProRule" id="PRU10144"/>
    </source>
</evidence>
<comment type="similarity">
    <text evidence="2 13 15">Belongs to the TonB-dependent receptor family.</text>
</comment>
<dbReference type="PROSITE" id="PS52016">
    <property type="entry name" value="TONB_DEPENDENT_REC_3"/>
    <property type="match status" value="1"/>
</dbReference>
<keyword evidence="11" id="KW-0675">Receptor</keyword>
<keyword evidence="6 13" id="KW-0812">Transmembrane</keyword>
<feature type="short sequence motif" description="TonB C-terminal box" evidence="14">
    <location>
        <begin position="933"/>
        <end position="950"/>
    </location>
</feature>
<evidence type="ECO:0000256" key="8">
    <source>
        <dbReference type="ARBA" id="ARBA00023004"/>
    </source>
</evidence>
<evidence type="ECO:0000256" key="13">
    <source>
        <dbReference type="PROSITE-ProRule" id="PRU01360"/>
    </source>
</evidence>
<gene>
    <name evidence="17" type="ORF">CTTA_0151</name>
</gene>
<dbReference type="AlphaFoldDB" id="A0A5A7M6D3"/>
<keyword evidence="9 15" id="KW-0798">TonB box</keyword>
<evidence type="ECO:0000256" key="1">
    <source>
        <dbReference type="ARBA" id="ARBA00004571"/>
    </source>
</evidence>
<reference evidence="17 18" key="1">
    <citation type="journal article" date="2019" name="Microbiol. Resour. Announc.">
        <title>Draft Genome Sequence of Comamonas testosteroni TA441, a Bacterium That Has a Cryptic Phenol Degradation Gene Cluster.</title>
        <authorList>
            <person name="Arai H."/>
            <person name="Ishii M."/>
        </authorList>
    </citation>
    <scope>NUCLEOTIDE SEQUENCE [LARGE SCALE GENOMIC DNA]</scope>
    <source>
        <strain evidence="17 18">TA441</strain>
    </source>
</reference>
<keyword evidence="5" id="KW-0410">Iron transport</keyword>
<evidence type="ECO:0000256" key="4">
    <source>
        <dbReference type="ARBA" id="ARBA00022452"/>
    </source>
</evidence>
<evidence type="ECO:0000256" key="3">
    <source>
        <dbReference type="ARBA" id="ARBA00022448"/>
    </source>
</evidence>
<dbReference type="InterPro" id="IPR010917">
    <property type="entry name" value="TonB_rcpt_CS"/>
</dbReference>
<accession>A0A5A7M6D3</accession>
<dbReference type="InterPro" id="IPR037066">
    <property type="entry name" value="Plug_dom_sf"/>
</dbReference>
<keyword evidence="12 13" id="KW-0998">Cell outer membrane</keyword>
<name>A0A5A7M6D3_COMTE</name>
<evidence type="ECO:0000313" key="18">
    <source>
        <dbReference type="Proteomes" id="UP000323105"/>
    </source>
</evidence>
<dbReference type="GO" id="GO:0015344">
    <property type="term" value="F:siderophore uptake transmembrane transporter activity"/>
    <property type="evidence" value="ECO:0007669"/>
    <property type="project" value="TreeGrafter"/>
</dbReference>
<keyword evidence="4 13" id="KW-1134">Transmembrane beta strand</keyword>
<sequence length="950" mass="103628">MNRWATGADSALLQTYSRQVNEHAKGRRTAIAIAISMALLGQAWADEKPARPAATAQGDVAQERVEFDLPRGDLGQALVALGAAAGLRLVFDPQKLQGLSAPAVRGVMTSGEALTRLLQGSGFAHVFTGNGVVRLKPVSGSTADTAAAPDAEEGEPPGRVMPTVLVLADAERDEKDRQYRTAGSSNVLKREDIERFRGTSVGDIFQGTPGVLIGENRNSGGLDVNIRGMQGQGRVPVLVDGARQETTVYRGYAGVASRSYIDPDLIGGIQIEKGPVMGAQGTGAVGGLVSARTLNADDIVRPGQTFGIRLRGSLIGNNSGSAPAPGTKAGFNTGGSSSNGTGGVYRTNCVIASLCGGPFDIANVVPPTESMNRPGLMQPKSWAGSIALAKRFEKADIVAAYARRSQGNYYAGTKGPVPTLDLSETYNRGFYTEVVPKVVGATRFRGGERIVNTNHENESVLLKARLYLPNDQELEAGYMRYTSTYGELMPSQLLWLGQVAQTSNSKVTADTYTLRHRWNPENNDWLNLSSNFWHTNTDSLNQNYSEETVNEMFGAGSENYKRWGFDVSNSMRFGSSGGIKLDYGLAAQLEKVNGVATGNMLSSGGRMGRRTEWSLFTDLQWKPLPSVTLGAGLRHTRFESRDDKPMMVSPDSAYCVDSKGTGSCDPLMMNSRNNGTSPMFSALWDVTPSVQLYARHARAMRMPSLFETTAGYSVSPSQDIHLKPERTLNREIGINFLKDGVWRSSDKLRAKLAYFSNTTKDYLTRTFPNTWEEGSGRQFFTLRNIESVSFDGFEVSGSYDMGPVFMEASGTRYTFIETCHFGSFRRYTCTDYGIANSYVNNMIPPKWHASALLGARLLERKLTVGVRGTFMGKRNPTPEFNNETAQGFNQVVPWHSYVLWDVFASYKLSDRVNVDFNVDNVTDRYYLDALSLGMVPAPGRTARLSVTMQF</sequence>
<evidence type="ECO:0000313" key="17">
    <source>
        <dbReference type="EMBL" id="GEQ73146.1"/>
    </source>
</evidence>
<comment type="caution">
    <text evidence="17">The sequence shown here is derived from an EMBL/GenBank/DDBJ whole genome shotgun (WGS) entry which is preliminary data.</text>
</comment>
<evidence type="ECO:0000259" key="16">
    <source>
        <dbReference type="SMART" id="SM00965"/>
    </source>
</evidence>
<dbReference type="SUPFAM" id="SSF56935">
    <property type="entry name" value="Porins"/>
    <property type="match status" value="1"/>
</dbReference>
<evidence type="ECO:0000256" key="11">
    <source>
        <dbReference type="ARBA" id="ARBA00023170"/>
    </source>
</evidence>
<evidence type="ECO:0000256" key="7">
    <source>
        <dbReference type="ARBA" id="ARBA00022729"/>
    </source>
</evidence>
<keyword evidence="8" id="KW-0408">Iron</keyword>